<reference evidence="2 3" key="1">
    <citation type="submission" date="2024-12" db="EMBL/GenBank/DDBJ databases">
        <title>The unique morphological basis and parallel evolutionary history of personate flowers in Penstemon.</title>
        <authorList>
            <person name="Depatie T.H."/>
            <person name="Wessinger C.A."/>
        </authorList>
    </citation>
    <scope>NUCLEOTIDE SEQUENCE [LARGE SCALE GENOMIC DNA]</scope>
    <source>
        <strain evidence="2">WTNN_2</strain>
        <tissue evidence="2">Leaf</tissue>
    </source>
</reference>
<name>A0ABD3U8A9_9LAMI</name>
<keyword evidence="1" id="KW-0812">Transmembrane</keyword>
<proteinExistence type="predicted"/>
<dbReference type="EMBL" id="JBJXBP010000002">
    <property type="protein sequence ID" value="KAL3845041.1"/>
    <property type="molecule type" value="Genomic_DNA"/>
</dbReference>
<feature type="transmembrane region" description="Helical" evidence="1">
    <location>
        <begin position="33"/>
        <end position="55"/>
    </location>
</feature>
<sequence>MDIGHGGSTSIKFPEPSIDPLVSPVKSSSTCNFVVLMLATFVLQAPIFGFIHYPYIEIQNLRCLKTRQVRCSKISELSLIGRTHITQYIRTKNPIDNSIKNSMRPVATPRESNFNGYYSVNMHIIHLPFTNIRKIYLTLCQVGSLATSLIHTHHNKTQENSIFDICHKTPTEPLTDRVLFVRGKGKPLPSCRIAYPKI</sequence>
<comment type="caution">
    <text evidence="2">The sequence shown here is derived from an EMBL/GenBank/DDBJ whole genome shotgun (WGS) entry which is preliminary data.</text>
</comment>
<evidence type="ECO:0000313" key="3">
    <source>
        <dbReference type="Proteomes" id="UP001634393"/>
    </source>
</evidence>
<keyword evidence="1" id="KW-1133">Transmembrane helix</keyword>
<dbReference type="Proteomes" id="UP001634393">
    <property type="component" value="Unassembled WGS sequence"/>
</dbReference>
<keyword evidence="1" id="KW-0472">Membrane</keyword>
<organism evidence="2 3">
    <name type="scientific">Penstemon smallii</name>
    <dbReference type="NCBI Taxonomy" id="265156"/>
    <lineage>
        <taxon>Eukaryota</taxon>
        <taxon>Viridiplantae</taxon>
        <taxon>Streptophyta</taxon>
        <taxon>Embryophyta</taxon>
        <taxon>Tracheophyta</taxon>
        <taxon>Spermatophyta</taxon>
        <taxon>Magnoliopsida</taxon>
        <taxon>eudicotyledons</taxon>
        <taxon>Gunneridae</taxon>
        <taxon>Pentapetalae</taxon>
        <taxon>asterids</taxon>
        <taxon>lamiids</taxon>
        <taxon>Lamiales</taxon>
        <taxon>Plantaginaceae</taxon>
        <taxon>Cheloneae</taxon>
        <taxon>Penstemon</taxon>
    </lineage>
</organism>
<accession>A0ABD3U8A9</accession>
<gene>
    <name evidence="2" type="ORF">ACJIZ3_002444</name>
</gene>
<keyword evidence="3" id="KW-1185">Reference proteome</keyword>
<dbReference type="AlphaFoldDB" id="A0ABD3U8A9"/>
<evidence type="ECO:0000313" key="2">
    <source>
        <dbReference type="EMBL" id="KAL3845041.1"/>
    </source>
</evidence>
<evidence type="ECO:0000256" key="1">
    <source>
        <dbReference type="SAM" id="Phobius"/>
    </source>
</evidence>
<protein>
    <submittedName>
        <fullName evidence="2">Uncharacterized protein</fullName>
    </submittedName>
</protein>